<feature type="region of interest" description="Disordered" evidence="1">
    <location>
        <begin position="95"/>
        <end position="117"/>
    </location>
</feature>
<evidence type="ECO:0000256" key="1">
    <source>
        <dbReference type="SAM" id="MobiDB-lite"/>
    </source>
</evidence>
<reference evidence="2" key="1">
    <citation type="submission" date="2021-02" db="EMBL/GenBank/DDBJ databases">
        <authorList>
            <person name="Nowell W R."/>
        </authorList>
    </citation>
    <scope>NUCLEOTIDE SEQUENCE</scope>
</reference>
<gene>
    <name evidence="2" type="ORF">SMN809_LOCUS68504</name>
</gene>
<evidence type="ECO:0000313" key="2">
    <source>
        <dbReference type="EMBL" id="CAF5179486.1"/>
    </source>
</evidence>
<sequence>MLFLSDISGVRDTIEHDCRCLMNPCAIFCCLCVTCCPCIVCCTNRGIPVAFRGAFGQEVFTFSRNQINDAISAIPIAAIPHKTSRVNNYDRPIPYSLIGNAPAPNRSRRNRDTDEKF</sequence>
<evidence type="ECO:0000313" key="3">
    <source>
        <dbReference type="Proteomes" id="UP000676336"/>
    </source>
</evidence>
<dbReference type="AlphaFoldDB" id="A0A8S3H9L5"/>
<name>A0A8S3H9L5_9BILA</name>
<accession>A0A8S3H9L5</accession>
<dbReference type="Proteomes" id="UP000676336">
    <property type="component" value="Unassembled WGS sequence"/>
</dbReference>
<dbReference type="EMBL" id="CAJOBI010317532">
    <property type="protein sequence ID" value="CAF5179486.1"/>
    <property type="molecule type" value="Genomic_DNA"/>
</dbReference>
<protein>
    <submittedName>
        <fullName evidence="2">Uncharacterized protein</fullName>
    </submittedName>
</protein>
<organism evidence="2 3">
    <name type="scientific">Rotaria magnacalcarata</name>
    <dbReference type="NCBI Taxonomy" id="392030"/>
    <lineage>
        <taxon>Eukaryota</taxon>
        <taxon>Metazoa</taxon>
        <taxon>Spiralia</taxon>
        <taxon>Gnathifera</taxon>
        <taxon>Rotifera</taxon>
        <taxon>Eurotatoria</taxon>
        <taxon>Bdelloidea</taxon>
        <taxon>Philodinida</taxon>
        <taxon>Philodinidae</taxon>
        <taxon>Rotaria</taxon>
    </lineage>
</organism>
<comment type="caution">
    <text evidence="2">The sequence shown here is derived from an EMBL/GenBank/DDBJ whole genome shotgun (WGS) entry which is preliminary data.</text>
</comment>
<proteinExistence type="predicted"/>